<evidence type="ECO:0000313" key="2">
    <source>
        <dbReference type="EMBL" id="KAK7743768.1"/>
    </source>
</evidence>
<proteinExistence type="predicted"/>
<gene>
    <name evidence="2" type="ORF">SLS53_003787</name>
</gene>
<evidence type="ECO:0008006" key="4">
    <source>
        <dbReference type="Google" id="ProtNLM"/>
    </source>
</evidence>
<dbReference type="SUPFAM" id="SSF52058">
    <property type="entry name" value="L domain-like"/>
    <property type="match status" value="1"/>
</dbReference>
<organism evidence="2 3">
    <name type="scientific">Cytospora paraplurivora</name>
    <dbReference type="NCBI Taxonomy" id="2898453"/>
    <lineage>
        <taxon>Eukaryota</taxon>
        <taxon>Fungi</taxon>
        <taxon>Dikarya</taxon>
        <taxon>Ascomycota</taxon>
        <taxon>Pezizomycotina</taxon>
        <taxon>Sordariomycetes</taxon>
        <taxon>Sordariomycetidae</taxon>
        <taxon>Diaporthales</taxon>
        <taxon>Cytosporaceae</taxon>
        <taxon>Cytospora</taxon>
    </lineage>
</organism>
<keyword evidence="3" id="KW-1185">Reference proteome</keyword>
<reference evidence="2 3" key="1">
    <citation type="journal article" date="2023" name="PLoS ONE">
        <title>Cytospora paraplurivora sp. nov. isolated from orchards with fruit tree decline syndrome in Ontario, Canada.</title>
        <authorList>
            <person name="Ilyukhin E."/>
            <person name="Nguyen H.D.T."/>
            <person name="Castle A.J."/>
            <person name="Ellouze W."/>
        </authorList>
    </citation>
    <scope>NUCLEOTIDE SEQUENCE [LARGE SCALE GENOMIC DNA]</scope>
    <source>
        <strain evidence="2 3">FDS-564</strain>
    </source>
</reference>
<feature type="compositionally biased region" description="Low complexity" evidence="1">
    <location>
        <begin position="20"/>
        <end position="30"/>
    </location>
</feature>
<feature type="compositionally biased region" description="Basic and acidic residues" evidence="1">
    <location>
        <begin position="529"/>
        <end position="544"/>
    </location>
</feature>
<accession>A0AAN9UHX2</accession>
<name>A0AAN9UHX2_9PEZI</name>
<evidence type="ECO:0000256" key="1">
    <source>
        <dbReference type="SAM" id="MobiDB-lite"/>
    </source>
</evidence>
<dbReference type="EMBL" id="JAJSPL020000012">
    <property type="protein sequence ID" value="KAK7743768.1"/>
    <property type="molecule type" value="Genomic_DNA"/>
</dbReference>
<feature type="region of interest" description="Disordered" evidence="1">
    <location>
        <begin position="529"/>
        <end position="570"/>
    </location>
</feature>
<dbReference type="InterPro" id="IPR032675">
    <property type="entry name" value="LRR_dom_sf"/>
</dbReference>
<feature type="region of interest" description="Disordered" evidence="1">
    <location>
        <begin position="1"/>
        <end position="37"/>
    </location>
</feature>
<protein>
    <recommendedName>
        <fullName evidence="4">F-box domain-containing protein</fullName>
    </recommendedName>
</protein>
<dbReference type="Proteomes" id="UP001320245">
    <property type="component" value="Unassembled WGS sequence"/>
</dbReference>
<feature type="compositionally biased region" description="Acidic residues" evidence="1">
    <location>
        <begin position="552"/>
        <end position="562"/>
    </location>
</feature>
<evidence type="ECO:0000313" key="3">
    <source>
        <dbReference type="Proteomes" id="UP001320245"/>
    </source>
</evidence>
<sequence>MATNTPHRGLGPGKSYEDIQQQQQEQQQQQQHKHRPKWSLDDLSTELLTMVFEQLRDIDTRYVSSARLICRRFNQIATPIAYRTIVLTERITSHDAEQRYSRALANIYAYTNHVIASSNLDQVGTRKILQKIRSLSTVRWRYVDREVDLEQFWMPADVLNAEQTRHHNTRLYVEELPLREFEGELRDIYVRAIPVQLLVSLKTAYPSPPLVTRLNSLKYLLLASRRLETLHFEDRGQGTQFEFAPHERLPAFRELSLQSYDWRHTPEEVARHWDFSRITSLELLSVPIYNFLSSVDFHDLANLRTLHCEDFSAHHPPEQRVEATRGLYVLIKSHIRALSSIKITVHTADLPVDALLPHAPYLTTLRLRDHTGFDEEDRRCPTLAHADLALLARHMRRLRTLELDMDTALTDVPRFLKAACSFPSLHTLVLHVQTVVRPFGPAAVPGTDRDYEAAAGVFRFLVRHKVGCVPWRSVTVNVGGWRRVLVRRLSEAWRGLNERGVFAERCFVMERRGSPDGDGGLLVREEFPVEASRHVTPDTEDRGNVFDYAHNDDDDNDNDETEGEHGNDDD</sequence>
<dbReference type="Gene3D" id="3.80.10.10">
    <property type="entry name" value="Ribonuclease Inhibitor"/>
    <property type="match status" value="1"/>
</dbReference>
<comment type="caution">
    <text evidence="2">The sequence shown here is derived from an EMBL/GenBank/DDBJ whole genome shotgun (WGS) entry which is preliminary data.</text>
</comment>
<dbReference type="AlphaFoldDB" id="A0AAN9UHX2"/>